<comment type="caution">
    <text evidence="8">Lacks conserved residue(s) required for the propagation of feature annotation.</text>
</comment>
<dbReference type="InterPro" id="IPR008154">
    <property type="entry name" value="Amyloid_glyco_extra"/>
</dbReference>
<dbReference type="InterPro" id="IPR019543">
    <property type="entry name" value="APP_amyloid_C"/>
</dbReference>
<dbReference type="SUPFAM" id="SSF56491">
    <property type="entry name" value="A heparin-binding domain"/>
    <property type="match status" value="1"/>
</dbReference>
<evidence type="ECO:0000256" key="4">
    <source>
        <dbReference type="ARBA" id="ARBA00022989"/>
    </source>
</evidence>
<feature type="disulfide bond" evidence="8">
    <location>
        <begin position="153"/>
        <end position="183"/>
    </location>
</feature>
<dbReference type="Pfam" id="PF02177">
    <property type="entry name" value="APP_N"/>
    <property type="match status" value="1"/>
</dbReference>
<dbReference type="InterPro" id="IPR036176">
    <property type="entry name" value="E2_sf"/>
</dbReference>
<feature type="domain" description="E1" evidence="12">
    <location>
        <begin position="35"/>
        <end position="198"/>
    </location>
</feature>
<dbReference type="Pfam" id="PF12925">
    <property type="entry name" value="APP_E2"/>
    <property type="match status" value="1"/>
</dbReference>
<feature type="chain" id="PRO_5045470768" evidence="11">
    <location>
        <begin position="22"/>
        <end position="665"/>
    </location>
</feature>
<feature type="disulfide bond" evidence="8">
    <location>
        <begin position="108"/>
        <end position="115"/>
    </location>
</feature>
<name>A0ABM1B5F8_LIMPO</name>
<comment type="similarity">
    <text evidence="8">Belongs to the APP family.</text>
</comment>
<dbReference type="Gene3D" id="1.20.120.770">
    <property type="entry name" value="Amyloid precursor protein, E2 domain"/>
    <property type="match status" value="1"/>
</dbReference>
<feature type="region of interest" description="CuBD subdomain" evidence="8">
    <location>
        <begin position="140"/>
        <end position="198"/>
    </location>
</feature>
<comment type="subcellular location">
    <subcellularLocation>
        <location evidence="1">Membrane</location>
        <topology evidence="1">Single-pass type I membrane protein</topology>
    </subcellularLocation>
</comment>
<keyword evidence="14" id="KW-1185">Reference proteome</keyword>
<evidence type="ECO:0000259" key="12">
    <source>
        <dbReference type="PROSITE" id="PS51869"/>
    </source>
</evidence>
<dbReference type="InterPro" id="IPR036454">
    <property type="entry name" value="Amyloid_glyco_heparin-bd_sf"/>
</dbReference>
<dbReference type="PANTHER" id="PTHR23103">
    <property type="entry name" value="ALZHEIMER'S DISEASE BETA-AMYLOID RELATED"/>
    <property type="match status" value="1"/>
</dbReference>
<feature type="region of interest" description="Disordered" evidence="9">
    <location>
        <begin position="216"/>
        <end position="237"/>
    </location>
</feature>
<dbReference type="InterPro" id="IPR019744">
    <property type="entry name" value="APP_CUBD_CS"/>
</dbReference>
<dbReference type="GeneID" id="106460050"/>
<keyword evidence="3 11" id="KW-0732">Signal</keyword>
<organism evidence="14 15">
    <name type="scientific">Limulus polyphemus</name>
    <name type="common">Atlantic horseshoe crab</name>
    <dbReference type="NCBI Taxonomy" id="6850"/>
    <lineage>
        <taxon>Eukaryota</taxon>
        <taxon>Metazoa</taxon>
        <taxon>Ecdysozoa</taxon>
        <taxon>Arthropoda</taxon>
        <taxon>Chelicerata</taxon>
        <taxon>Merostomata</taxon>
        <taxon>Xiphosura</taxon>
        <taxon>Limulidae</taxon>
        <taxon>Limulus</taxon>
    </lineage>
</organism>
<dbReference type="PROSITE" id="PS51869">
    <property type="entry name" value="APP_E1"/>
    <property type="match status" value="1"/>
</dbReference>
<dbReference type="PROSITE" id="PS51870">
    <property type="entry name" value="APP_E2"/>
    <property type="match status" value="1"/>
</dbReference>
<evidence type="ECO:0000256" key="1">
    <source>
        <dbReference type="ARBA" id="ARBA00004479"/>
    </source>
</evidence>
<dbReference type="Pfam" id="PF10515">
    <property type="entry name" value="APP_amyloid"/>
    <property type="match status" value="1"/>
</dbReference>
<evidence type="ECO:0000256" key="5">
    <source>
        <dbReference type="ARBA" id="ARBA00023136"/>
    </source>
</evidence>
<evidence type="ECO:0000256" key="10">
    <source>
        <dbReference type="SAM" id="Phobius"/>
    </source>
</evidence>
<dbReference type="InterPro" id="IPR019745">
    <property type="entry name" value="Amyloid_glyco_intracell_CS"/>
</dbReference>
<dbReference type="SMART" id="SM00006">
    <property type="entry name" value="A4_EXTRA"/>
    <property type="match status" value="1"/>
</dbReference>
<sequence length="665" mass="77039">MKSYIVFALFLIASLSRDSVGYVEAVAGNIDASLNHFQPMVAILCGHGKIHRKYLSENLRWVTSKGDQKGFCTKDKLEVLEYCRKAYPNRDIRNIVESSQYYKIDSWCKNGQKRCKGPSWVKPYRCLEGPFQSDALLVPEHCLFDHIHNQSICQSFDEWNQTAAQSCESSGMRLQSFAMLLPCGVDIFSGVEFVCCPENENLLSPKKSSKLSNIVEDEASSDEDEEYYDDYEDDDDDFEDEALTTTTTTTTESPVDHYYRNFDTENEHQAFKKAQKDLQESHRNKVTEIMKKWSELEKHYQEMKLKDPRGAEDFKKMMTERFQKTVDALEEEGEGQKRQLNAMHHQRVLTVITLRKKSSMECFIKALDETTPVVRRIEKCLLKLLRALAKDRNHMLHYYHHLLNSNFNQAVVEKEAVLDHLENLNHMANQSILMLERHPSVADKLHKRMMAAWIDLKGVSADAAFSKDTDKTILQQYEAEVKKKQEERKQKQLEEEEKQKVLEEHQREKSHQKNISGKLEKEFISKPREDENLFSETTSSAFVETAKMDKVPIPEEHHNLQEPHVAHAQNQPLHHNEVTFSVRKEGIRDFRWNGSVYITLAFAGIALLTALIVGIVLLRRHAHQSPQGQGFVEVNQAVTPEERHVSNMQINGYENPTYKYFESQN</sequence>
<dbReference type="Gene3D" id="3.30.1490.140">
    <property type="entry name" value="Amyloidogenic glycoprotein, copper-binding domain"/>
    <property type="match status" value="1"/>
</dbReference>
<dbReference type="PROSITE" id="PS00319">
    <property type="entry name" value="APP_CUBD"/>
    <property type="match status" value="1"/>
</dbReference>
<keyword evidence="7" id="KW-0325">Glycoprotein</keyword>
<evidence type="ECO:0000256" key="8">
    <source>
        <dbReference type="PROSITE-ProRule" id="PRU01217"/>
    </source>
</evidence>
<dbReference type="InterPro" id="IPR024329">
    <property type="entry name" value="Amyloid_glyco_E2_domain"/>
</dbReference>
<dbReference type="InterPro" id="IPR008155">
    <property type="entry name" value="Amyloid_glyco"/>
</dbReference>
<keyword evidence="6 8" id="KW-1015">Disulfide bond</keyword>
<feature type="region of interest" description="Disordered" evidence="9">
    <location>
        <begin position="490"/>
        <end position="518"/>
    </location>
</feature>
<feature type="disulfide bond" evidence="8">
    <location>
        <begin position="167"/>
        <end position="195"/>
    </location>
</feature>
<feature type="domain" description="E2" evidence="13">
    <location>
        <begin position="254"/>
        <end position="452"/>
    </location>
</feature>
<evidence type="ECO:0000313" key="14">
    <source>
        <dbReference type="Proteomes" id="UP000694941"/>
    </source>
</evidence>
<feature type="transmembrane region" description="Helical" evidence="10">
    <location>
        <begin position="596"/>
        <end position="618"/>
    </location>
</feature>
<dbReference type="InterPro" id="IPR015849">
    <property type="entry name" value="Amyloid_glyco_heparin-bd"/>
</dbReference>
<dbReference type="Pfam" id="PF12924">
    <property type="entry name" value="APP_Cu_bd"/>
    <property type="match status" value="1"/>
</dbReference>
<dbReference type="SUPFAM" id="SSF89811">
    <property type="entry name" value="Amyloid beta a4 protein copper binding domain (domain 2)"/>
    <property type="match status" value="1"/>
</dbReference>
<dbReference type="RefSeq" id="XP_013775191.1">
    <property type="nucleotide sequence ID" value="XM_013919737.2"/>
</dbReference>
<evidence type="ECO:0000256" key="6">
    <source>
        <dbReference type="ARBA" id="ARBA00023157"/>
    </source>
</evidence>
<keyword evidence="2 10" id="KW-0812">Transmembrane</keyword>
<evidence type="ECO:0000256" key="3">
    <source>
        <dbReference type="ARBA" id="ARBA00022729"/>
    </source>
</evidence>
<keyword evidence="4 10" id="KW-1133">Transmembrane helix</keyword>
<evidence type="ECO:0000259" key="13">
    <source>
        <dbReference type="PROSITE" id="PS51870"/>
    </source>
</evidence>
<dbReference type="PRINTS" id="PR00203">
    <property type="entry name" value="AMYLOIDA4"/>
</dbReference>
<dbReference type="Proteomes" id="UP000694941">
    <property type="component" value="Unplaced"/>
</dbReference>
<accession>A0ABM1B5F8</accession>
<evidence type="ECO:0000256" key="2">
    <source>
        <dbReference type="ARBA" id="ARBA00022692"/>
    </source>
</evidence>
<proteinExistence type="inferred from homology"/>
<evidence type="ECO:0000256" key="7">
    <source>
        <dbReference type="ARBA" id="ARBA00023180"/>
    </source>
</evidence>
<dbReference type="PANTHER" id="PTHR23103:SF15">
    <property type="entry name" value="AMYLOID-BETA-LIKE PROTEIN"/>
    <property type="match status" value="1"/>
</dbReference>
<dbReference type="PROSITE" id="PS00320">
    <property type="entry name" value="APP_INTRA"/>
    <property type="match status" value="1"/>
</dbReference>
<dbReference type="InterPro" id="IPR011993">
    <property type="entry name" value="PH-like_dom_sf"/>
</dbReference>
<feature type="region of interest" description="GFLD subdomain" evidence="8">
    <location>
        <begin position="35"/>
        <end position="132"/>
    </location>
</feature>
<dbReference type="SUPFAM" id="SSF109843">
    <property type="entry name" value="CAPPD, an extracellular domain of amyloid beta A4 protein"/>
    <property type="match status" value="1"/>
</dbReference>
<keyword evidence="5 10" id="KW-0472">Membrane</keyword>
<reference evidence="15" key="1">
    <citation type="submission" date="2025-08" db="UniProtKB">
        <authorList>
            <consortium name="RefSeq"/>
        </authorList>
    </citation>
    <scope>IDENTIFICATION</scope>
    <source>
        <tissue evidence="15">Muscle</tissue>
    </source>
</reference>
<evidence type="ECO:0000256" key="9">
    <source>
        <dbReference type="SAM" id="MobiDB-lite"/>
    </source>
</evidence>
<dbReference type="InterPro" id="IPR011178">
    <property type="entry name" value="Amyloid_glyco_Cu-bd"/>
</dbReference>
<dbReference type="Gene3D" id="2.30.29.30">
    <property type="entry name" value="Pleckstrin-homology domain (PH domain)/Phosphotyrosine-binding domain (PTB)"/>
    <property type="match status" value="1"/>
</dbReference>
<gene>
    <name evidence="15" type="primary">LOC106460050</name>
</gene>
<feature type="disulfide bond" evidence="8">
    <location>
        <begin position="142"/>
        <end position="196"/>
    </location>
</feature>
<feature type="compositionally biased region" description="Basic and acidic residues" evidence="9">
    <location>
        <begin position="490"/>
        <end position="511"/>
    </location>
</feature>
<dbReference type="InterPro" id="IPR036669">
    <property type="entry name" value="Amyloid_Cu-bd_sf"/>
</dbReference>
<feature type="signal peptide" evidence="11">
    <location>
        <begin position="1"/>
        <end position="21"/>
    </location>
</feature>
<protein>
    <submittedName>
        <fullName evidence="15">Beta-amyloid-like protein</fullName>
    </submittedName>
</protein>
<dbReference type="Gene3D" id="3.90.570.10">
    <property type="entry name" value="Amyloidogenic glycoprotein, heparin-binding domain"/>
    <property type="match status" value="1"/>
</dbReference>
<evidence type="ECO:0000256" key="11">
    <source>
        <dbReference type="SAM" id="SignalP"/>
    </source>
</evidence>
<evidence type="ECO:0000313" key="15">
    <source>
        <dbReference type="RefSeq" id="XP_013775191.1"/>
    </source>
</evidence>